<proteinExistence type="predicted"/>
<evidence type="ECO:0000313" key="4">
    <source>
        <dbReference type="Proteomes" id="UP001321473"/>
    </source>
</evidence>
<feature type="region of interest" description="Disordered" evidence="1">
    <location>
        <begin position="393"/>
        <end position="417"/>
    </location>
</feature>
<feature type="compositionally biased region" description="Polar residues" evidence="1">
    <location>
        <begin position="297"/>
        <end position="306"/>
    </location>
</feature>
<evidence type="ECO:0000256" key="1">
    <source>
        <dbReference type="SAM" id="MobiDB-lite"/>
    </source>
</evidence>
<feature type="region of interest" description="Disordered" evidence="1">
    <location>
        <begin position="444"/>
        <end position="519"/>
    </location>
</feature>
<keyword evidence="2" id="KW-1133">Transmembrane helix</keyword>
<dbReference type="Proteomes" id="UP001321473">
    <property type="component" value="Unassembled WGS sequence"/>
</dbReference>
<name>A0AAQ4D9Q8_AMBAM</name>
<feature type="region of interest" description="Disordered" evidence="1">
    <location>
        <begin position="268"/>
        <end position="306"/>
    </location>
</feature>
<dbReference type="AlphaFoldDB" id="A0AAQ4D9Q8"/>
<gene>
    <name evidence="3" type="ORF">V5799_003184</name>
</gene>
<feature type="transmembrane region" description="Helical" evidence="2">
    <location>
        <begin position="27"/>
        <end position="49"/>
    </location>
</feature>
<evidence type="ECO:0000256" key="2">
    <source>
        <dbReference type="SAM" id="Phobius"/>
    </source>
</evidence>
<comment type="caution">
    <text evidence="3">The sequence shown here is derived from an EMBL/GenBank/DDBJ whole genome shotgun (WGS) entry which is preliminary data.</text>
</comment>
<keyword evidence="2" id="KW-0812">Transmembrane</keyword>
<sequence length="519" mass="54720">MSDEEEDSEEVKKETVGFAWSSQACQVRIVVCLFILSVLLGALTAYIIVPRLKDDCKKYHSRKAALLQGQPKPKRGLAIPAENLTDEVNNSSVSALPSDRYAPTRNSHFFYGTISGRPVTPPASVHTQKLPDDIARGMSGRSTTDVRSDGKDDNDEAVVIVENERKIVTASGSTFGGASLLDSTDAVGGNFSVTNGIASRDLSTSVPPVNADRTTAVSSVSEALNTIVPGMSPATKKGTITSSTATAIAISETTSPLSTPVVLSYDASHANENSSRNPPKSGTATVKDLPSKGTALGGTNKSSIVTSSGDAVTGALQSTTNAISEGAFGDTGTDASINRSVEATPSFETTSMSLPGALPSGTNSYRDLVVQAITKGHDNLNDAGAFLATDSGATENEIQHSRRTTQEGGLGDTAASVPQSPWLQSTLLATTTVATLSDDYYSDANFDRLTTPASTEDDWTNEKRVSDDIQDDPRDKMTLETASSAVADEDQEFYLPSAGQLLRRQDRRPPNRAEGTLRN</sequence>
<keyword evidence="2" id="KW-0472">Membrane</keyword>
<feature type="compositionally biased region" description="Basic and acidic residues" evidence="1">
    <location>
        <begin position="503"/>
        <end position="519"/>
    </location>
</feature>
<evidence type="ECO:0000313" key="3">
    <source>
        <dbReference type="EMBL" id="KAK8759198.1"/>
    </source>
</evidence>
<feature type="compositionally biased region" description="Basic and acidic residues" evidence="1">
    <location>
        <begin position="460"/>
        <end position="478"/>
    </location>
</feature>
<reference evidence="3 4" key="1">
    <citation type="journal article" date="2023" name="Arcadia Sci">
        <title>De novo assembly of a long-read Amblyomma americanum tick genome.</title>
        <authorList>
            <person name="Chou S."/>
            <person name="Poskanzer K.E."/>
            <person name="Rollins M."/>
            <person name="Thuy-Boun P.S."/>
        </authorList>
    </citation>
    <scope>NUCLEOTIDE SEQUENCE [LARGE SCALE GENOMIC DNA]</scope>
    <source>
        <strain evidence="3">F_SG_1</strain>
        <tissue evidence="3">Salivary glands</tissue>
    </source>
</reference>
<accession>A0AAQ4D9Q8</accession>
<organism evidence="3 4">
    <name type="scientific">Amblyomma americanum</name>
    <name type="common">Lone star tick</name>
    <dbReference type="NCBI Taxonomy" id="6943"/>
    <lineage>
        <taxon>Eukaryota</taxon>
        <taxon>Metazoa</taxon>
        <taxon>Ecdysozoa</taxon>
        <taxon>Arthropoda</taxon>
        <taxon>Chelicerata</taxon>
        <taxon>Arachnida</taxon>
        <taxon>Acari</taxon>
        <taxon>Parasitiformes</taxon>
        <taxon>Ixodida</taxon>
        <taxon>Ixodoidea</taxon>
        <taxon>Ixodidae</taxon>
        <taxon>Amblyomminae</taxon>
        <taxon>Amblyomma</taxon>
    </lineage>
</organism>
<dbReference type="EMBL" id="JARKHS020033348">
    <property type="protein sequence ID" value="KAK8759198.1"/>
    <property type="molecule type" value="Genomic_DNA"/>
</dbReference>
<feature type="compositionally biased region" description="Polar residues" evidence="1">
    <location>
        <begin position="270"/>
        <end position="284"/>
    </location>
</feature>
<protein>
    <submittedName>
        <fullName evidence="3">Uncharacterized protein</fullName>
    </submittedName>
</protein>
<keyword evidence="4" id="KW-1185">Reference proteome</keyword>
<feature type="region of interest" description="Disordered" evidence="1">
    <location>
        <begin position="133"/>
        <end position="152"/>
    </location>
</feature>